<dbReference type="InterPro" id="IPR009003">
    <property type="entry name" value="Peptidase_S1_PA"/>
</dbReference>
<reference evidence="6 7" key="1">
    <citation type="submission" date="2023-02" db="EMBL/GenBank/DDBJ databases">
        <title>LHISI_Scaffold_Assembly.</title>
        <authorList>
            <person name="Stuart O.P."/>
            <person name="Cleave R."/>
            <person name="Magrath M.J.L."/>
            <person name="Mikheyev A.S."/>
        </authorList>
    </citation>
    <scope>NUCLEOTIDE SEQUENCE [LARGE SCALE GENOMIC DNA]</scope>
    <source>
        <strain evidence="6">Daus_M_001</strain>
        <tissue evidence="6">Leg muscle</tissue>
    </source>
</reference>
<sequence>MKYKIDLIIPAASIAIRAGSTQWNSGGTVHRVSRYIAHQLYRNGSTDHDIVAIKGDSGGPLMLDGRQVGIMSWIENCIPTNMPAVYTRVSHYRDWISKTTGI</sequence>
<evidence type="ECO:0000259" key="5">
    <source>
        <dbReference type="Pfam" id="PF00089"/>
    </source>
</evidence>
<dbReference type="InterPro" id="IPR043504">
    <property type="entry name" value="Peptidase_S1_PA_chymotrypsin"/>
</dbReference>
<protein>
    <recommendedName>
        <fullName evidence="5">Peptidase S1 domain-containing protein</fullName>
    </recommendedName>
</protein>
<evidence type="ECO:0000256" key="1">
    <source>
        <dbReference type="ARBA" id="ARBA00022670"/>
    </source>
</evidence>
<dbReference type="PANTHER" id="PTHR24276:SF98">
    <property type="entry name" value="FI18310P1-RELATED"/>
    <property type="match status" value="1"/>
</dbReference>
<keyword evidence="7" id="KW-1185">Reference proteome</keyword>
<gene>
    <name evidence="6" type="ORF">PR048_030459</name>
</gene>
<accession>A0ABQ9GBW7</accession>
<evidence type="ECO:0000256" key="2">
    <source>
        <dbReference type="ARBA" id="ARBA00022801"/>
    </source>
</evidence>
<comment type="caution">
    <text evidence="6">The sequence shown here is derived from an EMBL/GenBank/DDBJ whole genome shotgun (WGS) entry which is preliminary data.</text>
</comment>
<keyword evidence="4" id="KW-1015">Disulfide bond</keyword>
<feature type="domain" description="Peptidase S1" evidence="5">
    <location>
        <begin position="54"/>
        <end position="96"/>
    </location>
</feature>
<keyword evidence="1" id="KW-0645">Protease</keyword>
<organism evidence="6 7">
    <name type="scientific">Dryococelus australis</name>
    <dbReference type="NCBI Taxonomy" id="614101"/>
    <lineage>
        <taxon>Eukaryota</taxon>
        <taxon>Metazoa</taxon>
        <taxon>Ecdysozoa</taxon>
        <taxon>Arthropoda</taxon>
        <taxon>Hexapoda</taxon>
        <taxon>Insecta</taxon>
        <taxon>Pterygota</taxon>
        <taxon>Neoptera</taxon>
        <taxon>Polyneoptera</taxon>
        <taxon>Phasmatodea</taxon>
        <taxon>Verophasmatodea</taxon>
        <taxon>Anareolatae</taxon>
        <taxon>Phasmatidae</taxon>
        <taxon>Eurycanthinae</taxon>
        <taxon>Dryococelus</taxon>
    </lineage>
</organism>
<dbReference type="Proteomes" id="UP001159363">
    <property type="component" value="Chromosome 13"/>
</dbReference>
<proteinExistence type="predicted"/>
<dbReference type="EMBL" id="JARBHB010000014">
    <property type="protein sequence ID" value="KAJ8868918.1"/>
    <property type="molecule type" value="Genomic_DNA"/>
</dbReference>
<dbReference type="SUPFAM" id="SSF50494">
    <property type="entry name" value="Trypsin-like serine proteases"/>
    <property type="match status" value="1"/>
</dbReference>
<keyword evidence="3" id="KW-0720">Serine protease</keyword>
<dbReference type="PANTHER" id="PTHR24276">
    <property type="entry name" value="POLYSERASE-RELATED"/>
    <property type="match status" value="1"/>
</dbReference>
<dbReference type="Gene3D" id="2.40.10.10">
    <property type="entry name" value="Trypsin-like serine proteases"/>
    <property type="match status" value="1"/>
</dbReference>
<dbReference type="Pfam" id="PF00089">
    <property type="entry name" value="Trypsin"/>
    <property type="match status" value="1"/>
</dbReference>
<evidence type="ECO:0000313" key="7">
    <source>
        <dbReference type="Proteomes" id="UP001159363"/>
    </source>
</evidence>
<evidence type="ECO:0000256" key="3">
    <source>
        <dbReference type="ARBA" id="ARBA00022825"/>
    </source>
</evidence>
<evidence type="ECO:0000256" key="4">
    <source>
        <dbReference type="ARBA" id="ARBA00023157"/>
    </source>
</evidence>
<dbReference type="InterPro" id="IPR050430">
    <property type="entry name" value="Peptidase_S1"/>
</dbReference>
<name>A0ABQ9GBW7_9NEOP</name>
<dbReference type="InterPro" id="IPR001254">
    <property type="entry name" value="Trypsin_dom"/>
</dbReference>
<keyword evidence="2" id="KW-0378">Hydrolase</keyword>
<evidence type="ECO:0000313" key="6">
    <source>
        <dbReference type="EMBL" id="KAJ8868918.1"/>
    </source>
</evidence>